<feature type="region of interest" description="Disordered" evidence="1">
    <location>
        <begin position="59"/>
        <end position="118"/>
    </location>
</feature>
<reference evidence="3" key="1">
    <citation type="journal article" date="2014" name="Genome Announc.">
        <title>Genome sequence and annotation of Acremonium chrysogenum, producer of the beta-lactam antibiotic cephalosporin C.</title>
        <authorList>
            <person name="Terfehr D."/>
            <person name="Dahlmann T.A."/>
            <person name="Specht T."/>
            <person name="Zadra I."/>
            <person name="Kuernsteiner H."/>
            <person name="Kueck U."/>
        </authorList>
    </citation>
    <scope>NUCLEOTIDE SEQUENCE [LARGE SCALE GENOMIC DNA]</scope>
    <source>
        <strain evidence="3">ATCC 11550 / CBS 779.69 / DSM 880 / IAM 14645 / JCM 23072 / IMI 49137</strain>
    </source>
</reference>
<evidence type="ECO:0000256" key="1">
    <source>
        <dbReference type="SAM" id="MobiDB-lite"/>
    </source>
</evidence>
<keyword evidence="3" id="KW-1185">Reference proteome</keyword>
<feature type="compositionally biased region" description="Low complexity" evidence="1">
    <location>
        <begin position="171"/>
        <end position="184"/>
    </location>
</feature>
<feature type="region of interest" description="Disordered" evidence="1">
    <location>
        <begin position="134"/>
        <end position="184"/>
    </location>
</feature>
<accession>A0A086SU47</accession>
<proteinExistence type="predicted"/>
<gene>
    <name evidence="2" type="ORF">ACRE_086830</name>
</gene>
<dbReference type="OrthoDB" id="5419666at2759"/>
<dbReference type="Proteomes" id="UP000029964">
    <property type="component" value="Unassembled WGS sequence"/>
</dbReference>
<feature type="region of interest" description="Disordered" evidence="1">
    <location>
        <begin position="212"/>
        <end position="232"/>
    </location>
</feature>
<evidence type="ECO:0000313" key="2">
    <source>
        <dbReference type="EMBL" id="KFH40629.1"/>
    </source>
</evidence>
<comment type="caution">
    <text evidence="2">The sequence shown here is derived from an EMBL/GenBank/DDBJ whole genome shotgun (WGS) entry which is preliminary data.</text>
</comment>
<dbReference type="AlphaFoldDB" id="A0A086SU47"/>
<organism evidence="2 3">
    <name type="scientific">Hapsidospora chrysogenum (strain ATCC 11550 / CBS 779.69 / DSM 880 / IAM 14645 / JCM 23072 / IMI 49137)</name>
    <name type="common">Acremonium chrysogenum</name>
    <dbReference type="NCBI Taxonomy" id="857340"/>
    <lineage>
        <taxon>Eukaryota</taxon>
        <taxon>Fungi</taxon>
        <taxon>Dikarya</taxon>
        <taxon>Ascomycota</taxon>
        <taxon>Pezizomycotina</taxon>
        <taxon>Sordariomycetes</taxon>
        <taxon>Hypocreomycetidae</taxon>
        <taxon>Hypocreales</taxon>
        <taxon>Bionectriaceae</taxon>
        <taxon>Hapsidospora</taxon>
    </lineage>
</organism>
<protein>
    <submittedName>
        <fullName evidence="2">Uncharacterized protein</fullName>
    </submittedName>
</protein>
<dbReference type="HOGENOM" id="CLU_052682_0_0_1"/>
<name>A0A086SU47_HAPC1</name>
<dbReference type="EMBL" id="JPKY01000181">
    <property type="protein sequence ID" value="KFH40629.1"/>
    <property type="molecule type" value="Genomic_DNA"/>
</dbReference>
<sequence length="301" mass="32831">MSLSRAFTTKRGKGSTDLGDSTKLPHRSNTLHKATSHQPLRHKISAPVQLVHTTNMLSYNAPDIIPQRPSRSNSEVTGIEDESDSLRTADSTPPTSPDSELHEHCSPQPNHLSTYFMAPPAPATSYRLADAPAIPKRAPSHTKKNSFDALARQRSMSRTSKDSEQSNPGLTFSRSSSTSTKTSSASHISALYTVKQTPPPVPQPVARAIPKAAPMPYSQPTPAPAKSDPSPFGQELAQVTELVEEFGAKGRLDVVYEDEKYLQSRGLAQMSADDYLNEIHALMETFWPEASRSPPAPPLWI</sequence>
<evidence type="ECO:0000313" key="3">
    <source>
        <dbReference type="Proteomes" id="UP000029964"/>
    </source>
</evidence>
<feature type="region of interest" description="Disordered" evidence="1">
    <location>
        <begin position="1"/>
        <end position="44"/>
    </location>
</feature>